<protein>
    <recommendedName>
        <fullName evidence="3">CCHC-type domain-containing protein</fullName>
    </recommendedName>
</protein>
<evidence type="ECO:0000313" key="1">
    <source>
        <dbReference type="EMBL" id="MCK8624789.1"/>
    </source>
</evidence>
<dbReference type="RefSeq" id="WP_248601708.1">
    <property type="nucleotide sequence ID" value="NZ_JAJIAO010000004.1"/>
</dbReference>
<comment type="caution">
    <text evidence="1">The sequence shown here is derived from an EMBL/GenBank/DDBJ whole genome shotgun (WGS) entry which is preliminary data.</text>
</comment>
<dbReference type="Proteomes" id="UP001522905">
    <property type="component" value="Unassembled WGS sequence"/>
</dbReference>
<sequence length="48" mass="5357">MTDNQGSGDICYYCGKFGHQSVGIYGIINDKGLNVLLPQYKITNIKIY</sequence>
<reference evidence="1 2" key="1">
    <citation type="submission" date="2021-11" db="EMBL/GenBank/DDBJ databases">
        <title>Comparative genomics of bee honey and flower isolates.</title>
        <authorList>
            <person name="Bechtner J.D."/>
            <person name="Gallus M.K."/>
            <person name="Ehrmann M."/>
        </authorList>
    </citation>
    <scope>NUCLEOTIDE SEQUENCE [LARGE SCALE GENOMIC DNA]</scope>
    <source>
        <strain evidence="1 2">M161</strain>
    </source>
</reference>
<evidence type="ECO:0008006" key="3">
    <source>
        <dbReference type="Google" id="ProtNLM"/>
    </source>
</evidence>
<accession>A0ABT0I243</accession>
<organism evidence="1 2">
    <name type="scientific">Apilactobacillus xinyiensis</name>
    <dbReference type="NCBI Taxonomy" id="2841032"/>
    <lineage>
        <taxon>Bacteria</taxon>
        <taxon>Bacillati</taxon>
        <taxon>Bacillota</taxon>
        <taxon>Bacilli</taxon>
        <taxon>Lactobacillales</taxon>
        <taxon>Lactobacillaceae</taxon>
        <taxon>Apilactobacillus</taxon>
    </lineage>
</organism>
<keyword evidence="2" id="KW-1185">Reference proteome</keyword>
<dbReference type="EMBL" id="JAJIAO010000004">
    <property type="protein sequence ID" value="MCK8624789.1"/>
    <property type="molecule type" value="Genomic_DNA"/>
</dbReference>
<evidence type="ECO:0000313" key="2">
    <source>
        <dbReference type="Proteomes" id="UP001522905"/>
    </source>
</evidence>
<gene>
    <name evidence="1" type="ORF">LNP07_04590</name>
</gene>
<name>A0ABT0I243_9LACO</name>
<proteinExistence type="predicted"/>